<accession>A0A3E3A9D4</accession>
<organism evidence="2 3">
    <name type="scientific">Thomasclavelia ramosa</name>
    <dbReference type="NCBI Taxonomy" id="1547"/>
    <lineage>
        <taxon>Bacteria</taxon>
        <taxon>Bacillati</taxon>
        <taxon>Bacillota</taxon>
        <taxon>Erysipelotrichia</taxon>
        <taxon>Erysipelotrichales</taxon>
        <taxon>Coprobacillaceae</taxon>
        <taxon>Thomasclavelia</taxon>
    </lineage>
</organism>
<reference evidence="1" key="2">
    <citation type="submission" date="2023-01" db="EMBL/GenBank/DDBJ databases">
        <title>Human gut microbiome strain richness.</title>
        <authorList>
            <person name="Chen-Liaw A."/>
        </authorList>
    </citation>
    <scope>NUCLEOTIDE SEQUENCE</scope>
    <source>
        <strain evidence="1">1001217st2_G6_1001217B_191108</strain>
    </source>
</reference>
<sequence length="66" mass="7409">MNQPPKMISTKDSGSFNDQLNSLYVLSKKLKAYEESVEDNDIKMTLGRVNSTIKNHYSELLGCLNG</sequence>
<dbReference type="GeneID" id="64196914"/>
<evidence type="ECO:0000313" key="1">
    <source>
        <dbReference type="EMBL" id="MDB7084164.1"/>
    </source>
</evidence>
<evidence type="ECO:0008006" key="4">
    <source>
        <dbReference type="Google" id="ProtNLM"/>
    </source>
</evidence>
<dbReference type="EMBL" id="QUSL01000069">
    <property type="protein sequence ID" value="RGD76526.1"/>
    <property type="molecule type" value="Genomic_DNA"/>
</dbReference>
<proteinExistence type="predicted"/>
<evidence type="ECO:0000313" key="3">
    <source>
        <dbReference type="Proteomes" id="UP000261032"/>
    </source>
</evidence>
<name>A0A3E3A9D4_9FIRM</name>
<dbReference type="EMBL" id="JAQLKE010000014">
    <property type="protein sequence ID" value="MDB7084164.1"/>
    <property type="molecule type" value="Genomic_DNA"/>
</dbReference>
<dbReference type="AlphaFoldDB" id="A0A3E3A9D4"/>
<dbReference type="Proteomes" id="UP001211987">
    <property type="component" value="Unassembled WGS sequence"/>
</dbReference>
<protein>
    <recommendedName>
        <fullName evidence="4">Spore coat protein</fullName>
    </recommendedName>
</protein>
<comment type="caution">
    <text evidence="2">The sequence shown here is derived from an EMBL/GenBank/DDBJ whole genome shotgun (WGS) entry which is preliminary data.</text>
</comment>
<evidence type="ECO:0000313" key="2">
    <source>
        <dbReference type="EMBL" id="RGD76526.1"/>
    </source>
</evidence>
<dbReference type="RefSeq" id="WP_003538887.1">
    <property type="nucleotide sequence ID" value="NZ_AP031443.1"/>
</dbReference>
<dbReference type="Proteomes" id="UP000261032">
    <property type="component" value="Unassembled WGS sequence"/>
</dbReference>
<reference evidence="2 3" key="1">
    <citation type="submission" date="2018-08" db="EMBL/GenBank/DDBJ databases">
        <title>A genome reference for cultivated species of the human gut microbiota.</title>
        <authorList>
            <person name="Zou Y."/>
            <person name="Xue W."/>
            <person name="Luo G."/>
        </authorList>
    </citation>
    <scope>NUCLEOTIDE SEQUENCE [LARGE SCALE GENOMIC DNA]</scope>
    <source>
        <strain evidence="2 3">OM06-4</strain>
    </source>
</reference>
<gene>
    <name evidence="2" type="ORF">DXB93_18635</name>
    <name evidence="1" type="ORF">PM738_10155</name>
</gene>